<evidence type="ECO:0000256" key="1">
    <source>
        <dbReference type="ARBA" id="ARBA00004267"/>
    </source>
</evidence>
<dbReference type="OMA" id="HETQGIP"/>
<proteinExistence type="inferred from homology"/>
<dbReference type="GO" id="GO:0005874">
    <property type="term" value="C:microtubule"/>
    <property type="evidence" value="ECO:0007669"/>
    <property type="project" value="UniProtKB-KW"/>
</dbReference>
<dbReference type="RefSeq" id="XP_008619491.1">
    <property type="nucleotide sequence ID" value="XM_008621269.1"/>
</dbReference>
<name>T0RBZ8_SAPDV</name>
<keyword evidence="10" id="KW-1185">Reference proteome</keyword>
<organism evidence="9 10">
    <name type="scientific">Saprolegnia diclina (strain VS20)</name>
    <dbReference type="NCBI Taxonomy" id="1156394"/>
    <lineage>
        <taxon>Eukaryota</taxon>
        <taxon>Sar</taxon>
        <taxon>Stramenopiles</taxon>
        <taxon>Oomycota</taxon>
        <taxon>Saprolegniomycetes</taxon>
        <taxon>Saprolegniales</taxon>
        <taxon>Saprolegniaceae</taxon>
        <taxon>Saprolegnia</taxon>
    </lineage>
</organism>
<dbReference type="GO" id="GO:0031122">
    <property type="term" value="P:cytoplasmic microtubule organization"/>
    <property type="evidence" value="ECO:0007669"/>
    <property type="project" value="TreeGrafter"/>
</dbReference>
<dbReference type="Pfam" id="PF17681">
    <property type="entry name" value="GCP_N_terminal"/>
    <property type="match status" value="1"/>
</dbReference>
<dbReference type="GeneID" id="19955832"/>
<dbReference type="GO" id="GO:0000922">
    <property type="term" value="C:spindle pole"/>
    <property type="evidence" value="ECO:0007669"/>
    <property type="project" value="InterPro"/>
</dbReference>
<dbReference type="InterPro" id="IPR041470">
    <property type="entry name" value="GCP_N"/>
</dbReference>
<dbReference type="InterPro" id="IPR040457">
    <property type="entry name" value="GCP_C"/>
</dbReference>
<evidence type="ECO:0000259" key="8">
    <source>
        <dbReference type="Pfam" id="PF17681"/>
    </source>
</evidence>
<dbReference type="STRING" id="1156394.T0RBZ8"/>
<dbReference type="InterPro" id="IPR007259">
    <property type="entry name" value="GCP"/>
</dbReference>
<evidence type="ECO:0000256" key="4">
    <source>
        <dbReference type="ARBA" id="ARBA00022701"/>
    </source>
</evidence>
<dbReference type="Gene3D" id="1.20.120.1900">
    <property type="entry name" value="Gamma-tubulin complex, C-terminal domain"/>
    <property type="match status" value="1"/>
</dbReference>
<dbReference type="GO" id="GO:0000278">
    <property type="term" value="P:mitotic cell cycle"/>
    <property type="evidence" value="ECO:0007669"/>
    <property type="project" value="TreeGrafter"/>
</dbReference>
<dbReference type="PANTHER" id="PTHR19302">
    <property type="entry name" value="GAMMA TUBULIN COMPLEX PROTEIN"/>
    <property type="match status" value="1"/>
</dbReference>
<keyword evidence="4 6" id="KW-0493">Microtubule</keyword>
<dbReference type="OrthoDB" id="78652at2759"/>
<dbReference type="Proteomes" id="UP000030762">
    <property type="component" value="Unassembled WGS sequence"/>
</dbReference>
<evidence type="ECO:0000256" key="2">
    <source>
        <dbReference type="ARBA" id="ARBA00010337"/>
    </source>
</evidence>
<evidence type="ECO:0000256" key="6">
    <source>
        <dbReference type="RuleBase" id="RU363050"/>
    </source>
</evidence>
<evidence type="ECO:0000313" key="9">
    <source>
        <dbReference type="EMBL" id="EQC27097.1"/>
    </source>
</evidence>
<sequence>MHHEVFLALIGVTGEVVVEEPSGESFLIDANYCPSLLSVADRAILLQVLRVGHAYKHIAAFAAPLAPVPAVAASHSLYRHALQHAIGTVLREYERHIAELEAVVLSKASTRTLPLAYLQVELATELDTFPFLLRLIQQVRTLRGKDVLELIKAHETQGIPSLQQVARRLLTALHRVLFRQMLAWMVSGSNLVDPYEEFFIVADASSFALALARAPLRYWPATVCEDVLFVGNAMRTVRETSLVSALALQADIAHLLQTPPDVWDSFAFASSVSALRAKVASELYMHVLSSAKFVPALYRMKAFFLCGDGALFNALLEAMDPIMRTPPHARSETDLHHGLWAPLLRQYDTSMRTDDDDDADKYFIALKVPVQNFDTRTFSGLVSEGVTSDAGGLECSGPTYGIGYWPHAQYVQGSAASISVTFSIASPMTSVVQGLSVLIADTDAPSDVAPPSWTPTSGLAVSGAVPTLAVEVVLATTVTQASMATSTATLRVLDSKVGSTPLFRSAESIELPMSGIWTLDVAFTLCLPTRGEPGMLLCVRDVSPVFEIPLPRRKEASPVVLGLGLAPAVQVHHWSFATAPVADPWRYVTLMLTPSPSLRYRQLLFPSSLLKSYADVFRVFFRLKRLLYTLNHLNVAGVHRDCLTRHEMTFVLHHLLLYFHVSVVEASFETLLATISATTDFDVVQRAHATFVAGVGKKCFVHATAVMAALDRVLETVGRFVQAPSDLLPTFRDHCRLLFTVLNQTNARELMAQLDFNGYVSSLVSTDRRA</sequence>
<dbReference type="GO" id="GO:0051321">
    <property type="term" value="P:meiotic cell cycle"/>
    <property type="evidence" value="ECO:0007669"/>
    <property type="project" value="TreeGrafter"/>
</dbReference>
<dbReference type="PANTHER" id="PTHR19302:SF27">
    <property type="entry name" value="GAMMA-TUBULIN COMPLEX COMPONENT 4"/>
    <property type="match status" value="1"/>
</dbReference>
<accession>T0RBZ8</accession>
<dbReference type="GO" id="GO:0051011">
    <property type="term" value="F:microtubule minus-end binding"/>
    <property type="evidence" value="ECO:0007669"/>
    <property type="project" value="TreeGrafter"/>
</dbReference>
<dbReference type="Pfam" id="PF04130">
    <property type="entry name" value="GCP_C_terminal"/>
    <property type="match status" value="1"/>
</dbReference>
<keyword evidence="3 6" id="KW-0963">Cytoplasm</keyword>
<dbReference type="eggNOG" id="KOG2065">
    <property type="taxonomic scope" value="Eukaryota"/>
</dbReference>
<dbReference type="GO" id="GO:0000930">
    <property type="term" value="C:gamma-tubulin complex"/>
    <property type="evidence" value="ECO:0007669"/>
    <property type="project" value="TreeGrafter"/>
</dbReference>
<dbReference type="GO" id="GO:0043015">
    <property type="term" value="F:gamma-tubulin binding"/>
    <property type="evidence" value="ECO:0007669"/>
    <property type="project" value="InterPro"/>
</dbReference>
<dbReference type="InParanoid" id="T0RBZ8"/>
<comment type="similarity">
    <text evidence="2 6">Belongs to the TUBGCP family.</text>
</comment>
<dbReference type="GO" id="GO:0051225">
    <property type="term" value="P:spindle assembly"/>
    <property type="evidence" value="ECO:0007669"/>
    <property type="project" value="TreeGrafter"/>
</dbReference>
<protein>
    <recommendedName>
        <fullName evidence="6">Spindle pole body component</fullName>
    </recommendedName>
</protein>
<feature type="domain" description="Gamma tubulin complex component protein N-terminal" evidence="8">
    <location>
        <begin position="3"/>
        <end position="240"/>
    </location>
</feature>
<evidence type="ECO:0000313" key="10">
    <source>
        <dbReference type="Proteomes" id="UP000030762"/>
    </source>
</evidence>
<comment type="subcellular location">
    <subcellularLocation>
        <location evidence="1 6">Cytoplasm</location>
        <location evidence="1 6">Cytoskeleton</location>
        <location evidence="1 6">Microtubule organizing center</location>
    </subcellularLocation>
</comment>
<keyword evidence="5 6" id="KW-0206">Cytoskeleton</keyword>
<dbReference type="EMBL" id="JH767215">
    <property type="protein sequence ID" value="EQC27097.1"/>
    <property type="molecule type" value="Genomic_DNA"/>
</dbReference>
<gene>
    <name evidence="9" type="ORF">SDRG_15105</name>
</gene>
<dbReference type="AlphaFoldDB" id="T0RBZ8"/>
<evidence type="ECO:0000256" key="3">
    <source>
        <dbReference type="ARBA" id="ARBA00022490"/>
    </source>
</evidence>
<evidence type="ECO:0000259" key="7">
    <source>
        <dbReference type="Pfam" id="PF04130"/>
    </source>
</evidence>
<feature type="domain" description="Gamma tubulin complex component C-terminal" evidence="7">
    <location>
        <begin position="603"/>
        <end position="728"/>
    </location>
</feature>
<dbReference type="VEuPathDB" id="FungiDB:SDRG_15105"/>
<evidence type="ECO:0000256" key="5">
    <source>
        <dbReference type="ARBA" id="ARBA00023212"/>
    </source>
</evidence>
<dbReference type="InterPro" id="IPR042241">
    <property type="entry name" value="GCP_C_sf"/>
</dbReference>
<dbReference type="GO" id="GO:0007020">
    <property type="term" value="P:microtubule nucleation"/>
    <property type="evidence" value="ECO:0007669"/>
    <property type="project" value="InterPro"/>
</dbReference>
<reference evidence="9 10" key="1">
    <citation type="submission" date="2012-04" db="EMBL/GenBank/DDBJ databases">
        <title>The Genome Sequence of Saprolegnia declina VS20.</title>
        <authorList>
            <consortium name="The Broad Institute Genome Sequencing Platform"/>
            <person name="Russ C."/>
            <person name="Nusbaum C."/>
            <person name="Tyler B."/>
            <person name="van West P."/>
            <person name="Dieguez-Uribeondo J."/>
            <person name="de Bruijn I."/>
            <person name="Tripathy S."/>
            <person name="Jiang R."/>
            <person name="Young S.K."/>
            <person name="Zeng Q."/>
            <person name="Gargeya S."/>
            <person name="Fitzgerald M."/>
            <person name="Haas B."/>
            <person name="Abouelleil A."/>
            <person name="Alvarado L."/>
            <person name="Arachchi H.M."/>
            <person name="Berlin A."/>
            <person name="Chapman S.B."/>
            <person name="Goldberg J."/>
            <person name="Griggs A."/>
            <person name="Gujja S."/>
            <person name="Hansen M."/>
            <person name="Howarth C."/>
            <person name="Imamovic A."/>
            <person name="Larimer J."/>
            <person name="McCowen C."/>
            <person name="Montmayeur A."/>
            <person name="Murphy C."/>
            <person name="Neiman D."/>
            <person name="Pearson M."/>
            <person name="Priest M."/>
            <person name="Roberts A."/>
            <person name="Saif S."/>
            <person name="Shea T."/>
            <person name="Sisk P."/>
            <person name="Sykes S."/>
            <person name="Wortman J."/>
            <person name="Nusbaum C."/>
            <person name="Birren B."/>
        </authorList>
    </citation>
    <scope>NUCLEOTIDE SEQUENCE [LARGE SCALE GENOMIC DNA]</scope>
    <source>
        <strain evidence="9 10">VS20</strain>
    </source>
</reference>